<keyword evidence="1" id="KW-1015">Disulfide bond</keyword>
<evidence type="ECO:0000259" key="2">
    <source>
        <dbReference type="Pfam" id="PF00535"/>
    </source>
</evidence>
<name>A0A4W5QAE2_9TELE</name>
<organism evidence="3 4">
    <name type="scientific">Hucho hucho</name>
    <name type="common">huchen</name>
    <dbReference type="NCBI Taxonomy" id="62062"/>
    <lineage>
        <taxon>Eukaryota</taxon>
        <taxon>Metazoa</taxon>
        <taxon>Chordata</taxon>
        <taxon>Craniata</taxon>
        <taxon>Vertebrata</taxon>
        <taxon>Euteleostomi</taxon>
        <taxon>Actinopterygii</taxon>
        <taxon>Neopterygii</taxon>
        <taxon>Teleostei</taxon>
        <taxon>Protacanthopterygii</taxon>
        <taxon>Salmoniformes</taxon>
        <taxon>Salmonidae</taxon>
        <taxon>Salmoninae</taxon>
        <taxon>Hucho</taxon>
    </lineage>
</organism>
<dbReference type="Pfam" id="PF00535">
    <property type="entry name" value="Glycos_transf_2"/>
    <property type="match status" value="1"/>
</dbReference>
<dbReference type="SUPFAM" id="SSF53448">
    <property type="entry name" value="Nucleotide-diphospho-sugar transferases"/>
    <property type="match status" value="1"/>
</dbReference>
<keyword evidence="4" id="KW-1185">Reference proteome</keyword>
<dbReference type="GO" id="GO:0004653">
    <property type="term" value="F:polypeptide N-acetylgalactosaminyltransferase activity"/>
    <property type="evidence" value="ECO:0007669"/>
    <property type="project" value="TreeGrafter"/>
</dbReference>
<evidence type="ECO:0000313" key="3">
    <source>
        <dbReference type="Ensembl" id="ENSHHUP00000070970.1"/>
    </source>
</evidence>
<protein>
    <recommendedName>
        <fullName evidence="2">Glycosyltransferase 2-like domain-containing protein</fullName>
    </recommendedName>
</protein>
<dbReference type="InterPro" id="IPR029044">
    <property type="entry name" value="Nucleotide-diphossugar_trans"/>
</dbReference>
<dbReference type="PANTHER" id="PTHR11675:SF36">
    <property type="entry name" value="POLYPEPTIDE N-ACETYLGALACTOSAMINYLTRANSFERASE 15"/>
    <property type="match status" value="1"/>
</dbReference>
<reference evidence="3" key="2">
    <citation type="submission" date="2025-08" db="UniProtKB">
        <authorList>
            <consortium name="Ensembl"/>
        </authorList>
    </citation>
    <scope>IDENTIFICATION</scope>
</reference>
<reference evidence="3" key="3">
    <citation type="submission" date="2025-09" db="UniProtKB">
        <authorList>
            <consortium name="Ensembl"/>
        </authorList>
    </citation>
    <scope>IDENTIFICATION</scope>
</reference>
<dbReference type="AlphaFoldDB" id="A0A4W5QAE2"/>
<feature type="domain" description="Glycosyltransferase 2-like" evidence="2">
    <location>
        <begin position="22"/>
        <end position="78"/>
    </location>
</feature>
<evidence type="ECO:0000313" key="4">
    <source>
        <dbReference type="Proteomes" id="UP000314982"/>
    </source>
</evidence>
<dbReference type="PANTHER" id="PTHR11675">
    <property type="entry name" value="N-ACETYLGALACTOSAMINYLTRANSFERASE"/>
    <property type="match status" value="1"/>
</dbReference>
<proteinExistence type="predicted"/>
<evidence type="ECO:0000256" key="1">
    <source>
        <dbReference type="ARBA" id="ARBA00023157"/>
    </source>
</evidence>
<dbReference type="GO" id="GO:0006493">
    <property type="term" value="P:protein O-linked glycosylation"/>
    <property type="evidence" value="ECO:0007669"/>
    <property type="project" value="TreeGrafter"/>
</dbReference>
<accession>A0A4W5QAE2</accession>
<sequence>QTTHAPLCWLDLVICRSPVSRLEGVRLVRRTRRLGVAGRRTLGAARAVGEALVFMDSHCGCHSGWLEPLLERVAQDRYPHIKTASTQTSLSLMSLCIISSPDLQHV</sequence>
<reference evidence="4" key="1">
    <citation type="submission" date="2018-06" db="EMBL/GenBank/DDBJ databases">
        <title>Genome assembly of Danube salmon.</title>
        <authorList>
            <person name="Macqueen D.J."/>
            <person name="Gundappa M.K."/>
        </authorList>
    </citation>
    <scope>NUCLEOTIDE SEQUENCE [LARGE SCALE GENOMIC DNA]</scope>
</reference>
<dbReference type="GeneTree" id="ENSGT00940000160808"/>
<dbReference type="Ensembl" id="ENSHHUT00000073333.1">
    <property type="protein sequence ID" value="ENSHHUP00000070970.1"/>
    <property type="gene ID" value="ENSHHUG00000041718.1"/>
</dbReference>
<dbReference type="GO" id="GO:0005794">
    <property type="term" value="C:Golgi apparatus"/>
    <property type="evidence" value="ECO:0007669"/>
    <property type="project" value="TreeGrafter"/>
</dbReference>
<dbReference type="Gene3D" id="3.90.550.10">
    <property type="entry name" value="Spore Coat Polysaccharide Biosynthesis Protein SpsA, Chain A"/>
    <property type="match status" value="1"/>
</dbReference>
<dbReference type="InterPro" id="IPR001173">
    <property type="entry name" value="Glyco_trans_2-like"/>
</dbReference>
<dbReference type="Proteomes" id="UP000314982">
    <property type="component" value="Unassembled WGS sequence"/>
</dbReference>